<name>A0A291Q781_9ACTN</name>
<dbReference type="RefSeq" id="WP_159072507.1">
    <property type="nucleotide sequence ID" value="NZ_CP022685.1"/>
</dbReference>
<feature type="signal peptide" evidence="1">
    <location>
        <begin position="1"/>
        <end position="33"/>
    </location>
</feature>
<keyword evidence="3" id="KW-1185">Reference proteome</keyword>
<sequence length="113" mass="12039">MRSSRLGKTLATVTAATAMALGGTLMTATGASAVGGSACSVNIKNKQMIASSFGAQTWTGPGSSYTKKKKLSSFEGFYARCYKKNSHGNKWYYGDPNGTSYRAWVYEGNLQTP</sequence>
<reference evidence="2 3" key="1">
    <citation type="submission" date="2017-08" db="EMBL/GenBank/DDBJ databases">
        <title>Complete Genome Sequence of Streptomyces formicae KY5, the formicamycin producer.</title>
        <authorList>
            <person name="Holmes N.A."/>
            <person name="Devine R."/>
            <person name="Qin Z."/>
            <person name="Seipke R.F."/>
            <person name="Wilkinson B."/>
            <person name="Hutchings M.I."/>
        </authorList>
    </citation>
    <scope>NUCLEOTIDE SEQUENCE [LARGE SCALE GENOMIC DNA]</scope>
    <source>
        <strain evidence="2 3">KY5</strain>
    </source>
</reference>
<evidence type="ECO:0000313" key="3">
    <source>
        <dbReference type="Proteomes" id="UP000221011"/>
    </source>
</evidence>
<dbReference type="Proteomes" id="UP000221011">
    <property type="component" value="Chromosome"/>
</dbReference>
<evidence type="ECO:0000256" key="1">
    <source>
        <dbReference type="SAM" id="SignalP"/>
    </source>
</evidence>
<protein>
    <recommendedName>
        <fullName evidence="4">Secreted protein</fullName>
    </recommendedName>
</protein>
<evidence type="ECO:0000313" key="2">
    <source>
        <dbReference type="EMBL" id="ATL27294.1"/>
    </source>
</evidence>
<dbReference type="EMBL" id="CP022685">
    <property type="protein sequence ID" value="ATL27294.1"/>
    <property type="molecule type" value="Genomic_DNA"/>
</dbReference>
<gene>
    <name evidence="2" type="ORF">KY5_2276</name>
</gene>
<keyword evidence="1" id="KW-0732">Signal</keyword>
<proteinExistence type="predicted"/>
<evidence type="ECO:0008006" key="4">
    <source>
        <dbReference type="Google" id="ProtNLM"/>
    </source>
</evidence>
<feature type="chain" id="PRO_5013171957" description="Secreted protein" evidence="1">
    <location>
        <begin position="34"/>
        <end position="113"/>
    </location>
</feature>
<dbReference type="AlphaFoldDB" id="A0A291Q781"/>
<dbReference type="KEGG" id="sfk:KY5_2276"/>
<organism evidence="2 3">
    <name type="scientific">Streptomyces formicae</name>
    <dbReference type="NCBI Taxonomy" id="1616117"/>
    <lineage>
        <taxon>Bacteria</taxon>
        <taxon>Bacillati</taxon>
        <taxon>Actinomycetota</taxon>
        <taxon>Actinomycetes</taxon>
        <taxon>Kitasatosporales</taxon>
        <taxon>Streptomycetaceae</taxon>
        <taxon>Streptomyces</taxon>
    </lineage>
</organism>
<accession>A0A291Q781</accession>